<dbReference type="GO" id="GO:0005737">
    <property type="term" value="C:cytoplasm"/>
    <property type="evidence" value="ECO:0007669"/>
    <property type="project" value="TreeGrafter"/>
</dbReference>
<name>A0A0M3IUL3_ASCLU</name>
<keyword evidence="5 7" id="KW-0472">Membrane</keyword>
<dbReference type="GO" id="GO:0005044">
    <property type="term" value="F:scavenger receptor activity"/>
    <property type="evidence" value="ECO:0007669"/>
    <property type="project" value="TreeGrafter"/>
</dbReference>
<dbReference type="GO" id="GO:0016020">
    <property type="term" value="C:membrane"/>
    <property type="evidence" value="ECO:0007669"/>
    <property type="project" value="UniProtKB-SubCell"/>
</dbReference>
<evidence type="ECO:0000256" key="5">
    <source>
        <dbReference type="ARBA" id="ARBA00023136"/>
    </source>
</evidence>
<dbReference type="Proteomes" id="UP000036681">
    <property type="component" value="Unplaced"/>
</dbReference>
<feature type="transmembrane region" description="Helical" evidence="7">
    <location>
        <begin position="20"/>
        <end position="43"/>
    </location>
</feature>
<comment type="subcellular location">
    <subcellularLocation>
        <location evidence="1">Membrane</location>
    </subcellularLocation>
</comment>
<keyword evidence="4 7" id="KW-1133">Transmembrane helix</keyword>
<keyword evidence="6" id="KW-0325">Glycoprotein</keyword>
<dbReference type="WBParaSite" id="ALUE_0002244101-mRNA-1">
    <property type="protein sequence ID" value="ALUE_0002244101-mRNA-1"/>
    <property type="gene ID" value="ALUE_0002244101"/>
</dbReference>
<dbReference type="AlphaFoldDB" id="A0A0M3IUL3"/>
<evidence type="ECO:0000256" key="2">
    <source>
        <dbReference type="ARBA" id="ARBA00010532"/>
    </source>
</evidence>
<evidence type="ECO:0000313" key="9">
    <source>
        <dbReference type="WBParaSite" id="ALUE_0002244101-mRNA-1"/>
    </source>
</evidence>
<organism evidence="8 9">
    <name type="scientific">Ascaris lumbricoides</name>
    <name type="common">Giant roundworm</name>
    <dbReference type="NCBI Taxonomy" id="6252"/>
    <lineage>
        <taxon>Eukaryota</taxon>
        <taxon>Metazoa</taxon>
        <taxon>Ecdysozoa</taxon>
        <taxon>Nematoda</taxon>
        <taxon>Chromadorea</taxon>
        <taxon>Rhabditida</taxon>
        <taxon>Spirurina</taxon>
        <taxon>Ascaridomorpha</taxon>
        <taxon>Ascaridoidea</taxon>
        <taxon>Ascarididae</taxon>
        <taxon>Ascaris</taxon>
    </lineage>
</organism>
<reference evidence="9" key="1">
    <citation type="submission" date="2017-02" db="UniProtKB">
        <authorList>
            <consortium name="WormBaseParasite"/>
        </authorList>
    </citation>
    <scope>IDENTIFICATION</scope>
</reference>
<comment type="similarity">
    <text evidence="2">Belongs to the CD36 family.</text>
</comment>
<protein>
    <submittedName>
        <fullName evidence="9">Scavenger receptor class B member 2</fullName>
    </submittedName>
</protein>
<dbReference type="Pfam" id="PF01130">
    <property type="entry name" value="CD36"/>
    <property type="match status" value="1"/>
</dbReference>
<dbReference type="InterPro" id="IPR002159">
    <property type="entry name" value="CD36_fam"/>
</dbReference>
<proteinExistence type="inferred from homology"/>
<dbReference type="PRINTS" id="PR01609">
    <property type="entry name" value="CD36FAMILY"/>
</dbReference>
<evidence type="ECO:0000256" key="7">
    <source>
        <dbReference type="SAM" id="Phobius"/>
    </source>
</evidence>
<keyword evidence="3 7" id="KW-0812">Transmembrane</keyword>
<accession>A0A0M3IUL3</accession>
<evidence type="ECO:0000313" key="8">
    <source>
        <dbReference type="Proteomes" id="UP000036681"/>
    </source>
</evidence>
<dbReference type="PANTHER" id="PTHR11923:SF103">
    <property type="entry name" value="SCAVENGER RECEPTOR (CD36 FAMILY) RELATED"/>
    <property type="match status" value="1"/>
</dbReference>
<evidence type="ECO:0000256" key="1">
    <source>
        <dbReference type="ARBA" id="ARBA00004370"/>
    </source>
</evidence>
<evidence type="ECO:0000256" key="6">
    <source>
        <dbReference type="ARBA" id="ARBA00023180"/>
    </source>
</evidence>
<evidence type="ECO:0000256" key="3">
    <source>
        <dbReference type="ARBA" id="ARBA00022692"/>
    </source>
</evidence>
<dbReference type="PANTHER" id="PTHR11923">
    <property type="entry name" value="SCAVENGER RECEPTOR CLASS B TYPE-1 SR-B1"/>
    <property type="match status" value="1"/>
</dbReference>
<keyword evidence="8" id="KW-1185">Reference proteome</keyword>
<evidence type="ECO:0000256" key="4">
    <source>
        <dbReference type="ARBA" id="ARBA00022989"/>
    </source>
</evidence>
<sequence length="149" mass="17319">MGEEKSNLRETRFWRIIKWLILIVGISLFLIGISTIFIFPFAVEIQIRKITNLKKGGELYEKWLNPPYKSATEIYAYSVKNPDEIMNGSKPEISTIGPYVYDEKMSKKIFAYGNGTIKYANYDIFSFNANQSCEKCTLQHKVWIPNIVF</sequence>